<dbReference type="RefSeq" id="WP_259080766.1">
    <property type="nucleotide sequence ID" value="NZ_JANUAU010000009.1"/>
</dbReference>
<comment type="caution">
    <text evidence="3">The sequence shown here is derived from an EMBL/GenBank/DDBJ whole genome shotgun (WGS) entry which is preliminary data.</text>
</comment>
<evidence type="ECO:0000313" key="3">
    <source>
        <dbReference type="EMBL" id="MCS3678704.1"/>
    </source>
</evidence>
<dbReference type="EMBL" id="JANUAU010000009">
    <property type="protein sequence ID" value="MCS3678704.1"/>
    <property type="molecule type" value="Genomic_DNA"/>
</dbReference>
<accession>A0A9X2TF57</accession>
<feature type="compositionally biased region" description="Low complexity" evidence="1">
    <location>
        <begin position="1"/>
        <end position="20"/>
    </location>
</feature>
<gene>
    <name evidence="3" type="ORF">GGP71_002645</name>
</gene>
<keyword evidence="2" id="KW-1133">Transmembrane helix</keyword>
<evidence type="ECO:0000256" key="1">
    <source>
        <dbReference type="SAM" id="MobiDB-lite"/>
    </source>
</evidence>
<proteinExistence type="predicted"/>
<feature type="transmembrane region" description="Helical" evidence="2">
    <location>
        <begin position="70"/>
        <end position="93"/>
    </location>
</feature>
<evidence type="ECO:0000313" key="4">
    <source>
        <dbReference type="Proteomes" id="UP001155027"/>
    </source>
</evidence>
<sequence>MTSSTSQASSTSPSSAPEEAGTSAPKSTYRYGRFYRSPVFAQLAAAAPLAATALWMIFSGADPLEWLSAAGFLTIALLSGYQPAGTLLSVFHLTEDRLRQERPLHADKDIPLGEVRRMFIGGRSVKIFVSPGAQPDLEFGRGLEGGDELIGKLARRLPPDAEIEHPSGELTGRLAGRA</sequence>
<organism evidence="3 4">
    <name type="scientific">Salinibacter ruber</name>
    <dbReference type="NCBI Taxonomy" id="146919"/>
    <lineage>
        <taxon>Bacteria</taxon>
        <taxon>Pseudomonadati</taxon>
        <taxon>Rhodothermota</taxon>
        <taxon>Rhodothermia</taxon>
        <taxon>Rhodothermales</taxon>
        <taxon>Salinibacteraceae</taxon>
        <taxon>Salinibacter</taxon>
    </lineage>
</organism>
<name>A0A9X2TF57_9BACT</name>
<feature type="region of interest" description="Disordered" evidence="1">
    <location>
        <begin position="1"/>
        <end position="24"/>
    </location>
</feature>
<protein>
    <submittedName>
        <fullName evidence="3">Uncharacterized protein</fullName>
    </submittedName>
</protein>
<reference evidence="3" key="1">
    <citation type="submission" date="2022-08" db="EMBL/GenBank/DDBJ databases">
        <title>Genomic Encyclopedia of Type Strains, Phase V (KMG-V): Genome sequencing to study the core and pangenomes of soil and plant-associated prokaryotes.</title>
        <authorList>
            <person name="Whitman W."/>
        </authorList>
    </citation>
    <scope>NUCLEOTIDE SEQUENCE</scope>
    <source>
        <strain evidence="3">0</strain>
    </source>
</reference>
<evidence type="ECO:0000256" key="2">
    <source>
        <dbReference type="SAM" id="Phobius"/>
    </source>
</evidence>
<feature type="transmembrane region" description="Helical" evidence="2">
    <location>
        <begin position="39"/>
        <end position="58"/>
    </location>
</feature>
<dbReference type="Proteomes" id="UP001155027">
    <property type="component" value="Unassembled WGS sequence"/>
</dbReference>
<dbReference type="AlphaFoldDB" id="A0A9X2TF57"/>
<keyword evidence="2" id="KW-0472">Membrane</keyword>
<keyword evidence="2" id="KW-0812">Transmembrane</keyword>